<keyword evidence="4" id="KW-1185">Reference proteome</keyword>
<protein>
    <recommendedName>
        <fullName evidence="5">S-adenosyl-L-methionine-dependent methyltransferase</fullName>
    </recommendedName>
</protein>
<evidence type="ECO:0000256" key="1">
    <source>
        <dbReference type="SAM" id="MobiDB-lite"/>
    </source>
</evidence>
<proteinExistence type="predicted"/>
<feature type="region of interest" description="Disordered" evidence="1">
    <location>
        <begin position="1"/>
        <end position="27"/>
    </location>
</feature>
<dbReference type="Gene3D" id="3.40.50.150">
    <property type="entry name" value="Vaccinia Virus protein VP39"/>
    <property type="match status" value="1"/>
</dbReference>
<feature type="transmembrane region" description="Helical" evidence="2">
    <location>
        <begin position="64"/>
        <end position="81"/>
    </location>
</feature>
<reference evidence="3 4" key="1">
    <citation type="submission" date="2018-06" db="EMBL/GenBank/DDBJ databases">
        <title>A transcriptomic atlas of mushroom development highlights an independent origin of complex multicellularity.</title>
        <authorList>
            <consortium name="DOE Joint Genome Institute"/>
            <person name="Krizsan K."/>
            <person name="Almasi E."/>
            <person name="Merenyi Z."/>
            <person name="Sahu N."/>
            <person name="Viragh M."/>
            <person name="Koszo T."/>
            <person name="Mondo S."/>
            <person name="Kiss B."/>
            <person name="Balint B."/>
            <person name="Kues U."/>
            <person name="Barry K."/>
            <person name="Hegedus J.C."/>
            <person name="Henrissat B."/>
            <person name="Johnson J."/>
            <person name="Lipzen A."/>
            <person name="Ohm R."/>
            <person name="Nagy I."/>
            <person name="Pangilinan J."/>
            <person name="Yan J."/>
            <person name="Xiong Y."/>
            <person name="Grigoriev I.V."/>
            <person name="Hibbett D.S."/>
            <person name="Nagy L.G."/>
        </authorList>
    </citation>
    <scope>NUCLEOTIDE SEQUENCE [LARGE SCALE GENOMIC DNA]</scope>
    <source>
        <strain evidence="3 4">SZMC22713</strain>
    </source>
</reference>
<keyword evidence="2" id="KW-1133">Transmembrane helix</keyword>
<feature type="transmembrane region" description="Helical" evidence="2">
    <location>
        <begin position="187"/>
        <end position="210"/>
    </location>
</feature>
<feature type="compositionally biased region" description="Polar residues" evidence="1">
    <location>
        <begin position="1"/>
        <end position="17"/>
    </location>
</feature>
<organism evidence="3 4">
    <name type="scientific">Rickenella mellea</name>
    <dbReference type="NCBI Taxonomy" id="50990"/>
    <lineage>
        <taxon>Eukaryota</taxon>
        <taxon>Fungi</taxon>
        <taxon>Dikarya</taxon>
        <taxon>Basidiomycota</taxon>
        <taxon>Agaricomycotina</taxon>
        <taxon>Agaricomycetes</taxon>
        <taxon>Hymenochaetales</taxon>
        <taxon>Rickenellaceae</taxon>
        <taxon>Rickenella</taxon>
    </lineage>
</organism>
<evidence type="ECO:0008006" key="5">
    <source>
        <dbReference type="Google" id="ProtNLM"/>
    </source>
</evidence>
<feature type="transmembrane region" description="Helical" evidence="2">
    <location>
        <begin position="125"/>
        <end position="148"/>
    </location>
</feature>
<dbReference type="InterPro" id="IPR029063">
    <property type="entry name" value="SAM-dependent_MTases_sf"/>
</dbReference>
<dbReference type="VEuPathDB" id="FungiDB:BD410DRAFT_775263"/>
<dbReference type="Proteomes" id="UP000294933">
    <property type="component" value="Unassembled WGS sequence"/>
</dbReference>
<keyword evidence="2" id="KW-0812">Transmembrane</keyword>
<evidence type="ECO:0000313" key="3">
    <source>
        <dbReference type="EMBL" id="TDL18224.1"/>
    </source>
</evidence>
<keyword evidence="2" id="KW-0472">Membrane</keyword>
<evidence type="ECO:0000256" key="2">
    <source>
        <dbReference type="SAM" id="Phobius"/>
    </source>
</evidence>
<dbReference type="EMBL" id="ML170211">
    <property type="protein sequence ID" value="TDL18224.1"/>
    <property type="molecule type" value="Genomic_DNA"/>
</dbReference>
<dbReference type="STRING" id="50990.A0A4Y7PS76"/>
<feature type="transmembrane region" description="Helical" evidence="2">
    <location>
        <begin position="32"/>
        <end position="52"/>
    </location>
</feature>
<dbReference type="SUPFAM" id="SSF53335">
    <property type="entry name" value="S-adenosyl-L-methionine-dependent methyltransferases"/>
    <property type="match status" value="1"/>
</dbReference>
<name>A0A4Y7PS76_9AGAM</name>
<evidence type="ECO:0000313" key="4">
    <source>
        <dbReference type="Proteomes" id="UP000294933"/>
    </source>
</evidence>
<accession>A0A4Y7PS76</accession>
<sequence>MSSATKPQNGKVSEQSKPSPPAGRRSGTRRDVLHLSLLTLLLGGVSYASQFIQHPLFGKTLSASWFRVGAFVSIVLGRLALPDSDKSRSNALRAAAFVLVTGSIYSRALGVWASENLSDPALAPLVGHAAFGFLALALGGGVWVQLVRNFTERESEVTKLGHYVFIAFSCFASANCIHYIDRIIGELISWLTNITAKMLAVNVGISLYMLASTINPPTSSTRPTGLEPSSALSLIPVVMALIAIVANPLKFDPPTGFSILSQTQSTTGLIQVVDNNAANRPSRIIRSDSSTLGAAFLAYDKMPETVAGNTMDPTSVLQEAVRMVTEPKGSKALVIGTGTGYITSSLIGHGFNTTLIEKDRAVYDAARQHFGLPEPNALHITDPAQWVWNQSPSADKFDVVALNLFAGSELIMSLAGVEFWQSLVPIMNEPGVVSIRFAAKTQPPFLIKSLFHTLLSVFGTCRVYHANSIDVNQLESDGVVDFVAFCTPGATLTSQSEDTLKIFAKREIDIAAVLGESVRERYIMKDNDGRLQRWGKEIAVENWKAVRKTVPAGVWYAY</sequence>
<dbReference type="AlphaFoldDB" id="A0A4Y7PS76"/>
<feature type="transmembrane region" description="Helical" evidence="2">
    <location>
        <begin position="160"/>
        <end position="181"/>
    </location>
</feature>
<feature type="transmembrane region" description="Helical" evidence="2">
    <location>
        <begin position="93"/>
        <end position="113"/>
    </location>
</feature>
<gene>
    <name evidence="3" type="ORF">BD410DRAFT_775263</name>
</gene>
<dbReference type="OrthoDB" id="2016285at2759"/>
<feature type="transmembrane region" description="Helical" evidence="2">
    <location>
        <begin position="231"/>
        <end position="249"/>
    </location>
</feature>